<evidence type="ECO:0000256" key="1">
    <source>
        <dbReference type="PROSITE-ProRule" id="PRU00169"/>
    </source>
</evidence>
<evidence type="ECO:0000313" key="3">
    <source>
        <dbReference type="EMBL" id="GAL83612.1"/>
    </source>
</evidence>
<dbReference type="Gene3D" id="3.40.50.2300">
    <property type="match status" value="1"/>
</dbReference>
<keyword evidence="1" id="KW-0597">Phosphoprotein</keyword>
<name>A0A098LAY5_9BACT</name>
<protein>
    <submittedName>
        <fullName evidence="3">Response regulator receiver protein</fullName>
    </submittedName>
</protein>
<proteinExistence type="predicted"/>
<organism evidence="3 4">
    <name type="scientific">Sporocytophaga myxococcoides</name>
    <dbReference type="NCBI Taxonomy" id="153721"/>
    <lineage>
        <taxon>Bacteria</taxon>
        <taxon>Pseudomonadati</taxon>
        <taxon>Bacteroidota</taxon>
        <taxon>Cytophagia</taxon>
        <taxon>Cytophagales</taxon>
        <taxon>Cytophagaceae</taxon>
        <taxon>Sporocytophaga</taxon>
    </lineage>
</organism>
<dbReference type="STRING" id="153721.MYP_839"/>
<dbReference type="SUPFAM" id="SSF52172">
    <property type="entry name" value="CheY-like"/>
    <property type="match status" value="1"/>
</dbReference>
<dbReference type="GO" id="GO:0000160">
    <property type="term" value="P:phosphorelay signal transduction system"/>
    <property type="evidence" value="ECO:0007669"/>
    <property type="project" value="InterPro"/>
</dbReference>
<dbReference type="AlphaFoldDB" id="A0A098LAY5"/>
<keyword evidence="4" id="KW-1185">Reference proteome</keyword>
<reference evidence="3 4" key="1">
    <citation type="submission" date="2014-09" db="EMBL/GenBank/DDBJ databases">
        <title>Sporocytophaga myxococcoides PG-01 genome sequencing.</title>
        <authorList>
            <person name="Liu L."/>
            <person name="Gao P.J."/>
            <person name="Chen G.J."/>
            <person name="Wang L.S."/>
        </authorList>
    </citation>
    <scope>NUCLEOTIDE SEQUENCE [LARGE SCALE GENOMIC DNA]</scope>
    <source>
        <strain evidence="3 4">PG-01</strain>
    </source>
</reference>
<dbReference type="EMBL" id="BBLT01000001">
    <property type="protein sequence ID" value="GAL83612.1"/>
    <property type="molecule type" value="Genomic_DNA"/>
</dbReference>
<comment type="caution">
    <text evidence="3">The sequence shown here is derived from an EMBL/GenBank/DDBJ whole genome shotgun (WGS) entry which is preliminary data.</text>
</comment>
<dbReference type="InterPro" id="IPR011006">
    <property type="entry name" value="CheY-like_superfamily"/>
</dbReference>
<feature type="domain" description="Response regulatory" evidence="2">
    <location>
        <begin position="6"/>
        <end position="122"/>
    </location>
</feature>
<dbReference type="OrthoDB" id="9808843at2"/>
<gene>
    <name evidence="3" type="ORF">MYP_839</name>
</gene>
<dbReference type="RefSeq" id="WP_045458715.1">
    <property type="nucleotide sequence ID" value="NZ_BBLT01000001.1"/>
</dbReference>
<dbReference type="Pfam" id="PF00072">
    <property type="entry name" value="Response_reg"/>
    <property type="match status" value="1"/>
</dbReference>
<evidence type="ECO:0000259" key="2">
    <source>
        <dbReference type="PROSITE" id="PS50110"/>
    </source>
</evidence>
<dbReference type="InterPro" id="IPR001789">
    <property type="entry name" value="Sig_transdc_resp-reg_receiver"/>
</dbReference>
<dbReference type="eggNOG" id="COG3437">
    <property type="taxonomic scope" value="Bacteria"/>
</dbReference>
<evidence type="ECO:0000313" key="4">
    <source>
        <dbReference type="Proteomes" id="UP000030185"/>
    </source>
</evidence>
<accession>A0A098LAY5</accession>
<feature type="modified residue" description="4-aspartylphosphate" evidence="1">
    <location>
        <position position="56"/>
    </location>
</feature>
<dbReference type="Proteomes" id="UP000030185">
    <property type="component" value="Unassembled WGS sequence"/>
</dbReference>
<dbReference type="PROSITE" id="PS50110">
    <property type="entry name" value="RESPONSE_REGULATORY"/>
    <property type="match status" value="1"/>
</dbReference>
<sequence length="124" mass="14192">MKHTTGLLYVDSEQHNLNAFRAYFREFKEYNIHLYRTGIDALFALHTEKIDIIIADQPRPEVTGFEFVSAAHFKDSPPLIIALTVHPDTTALDLAMEQGTLFRYFGKPVDFQELHLALIDAKLS</sequence>
<dbReference type="SMART" id="SM00448">
    <property type="entry name" value="REC"/>
    <property type="match status" value="1"/>
</dbReference>